<keyword evidence="1" id="KW-0521">NADP</keyword>
<dbReference type="InterPro" id="IPR036291">
    <property type="entry name" value="NAD(P)-bd_dom_sf"/>
</dbReference>
<evidence type="ECO:0000256" key="1">
    <source>
        <dbReference type="ARBA" id="ARBA00022857"/>
    </source>
</evidence>
<evidence type="ECO:0000313" key="4">
    <source>
        <dbReference type="EMBL" id="KAK7317791.1"/>
    </source>
</evidence>
<name>A0AAN9KIZ0_CLITE</name>
<dbReference type="Gene3D" id="3.40.50.720">
    <property type="entry name" value="NAD(P)-binding Rossmann-like Domain"/>
    <property type="match status" value="1"/>
</dbReference>
<reference evidence="4 5" key="1">
    <citation type="submission" date="2024-01" db="EMBL/GenBank/DDBJ databases">
        <title>The genomes of 5 underutilized Papilionoideae crops provide insights into root nodulation and disease resistance.</title>
        <authorList>
            <person name="Yuan L."/>
        </authorList>
    </citation>
    <scope>NUCLEOTIDE SEQUENCE [LARGE SCALE GENOMIC DNA]</scope>
    <source>
        <strain evidence="4">LY-2023</strain>
        <tissue evidence="4">Leaf</tissue>
    </source>
</reference>
<proteinExistence type="inferred from homology"/>
<gene>
    <name evidence="4" type="ORF">RJT34_02320</name>
</gene>
<dbReference type="SUPFAM" id="SSF51735">
    <property type="entry name" value="NAD(P)-binding Rossmann-fold domains"/>
    <property type="match status" value="1"/>
</dbReference>
<dbReference type="InterPro" id="IPR002347">
    <property type="entry name" value="SDR_fam"/>
</dbReference>
<evidence type="ECO:0000313" key="5">
    <source>
        <dbReference type="Proteomes" id="UP001359559"/>
    </source>
</evidence>
<evidence type="ECO:0000256" key="3">
    <source>
        <dbReference type="ARBA" id="ARBA00025714"/>
    </source>
</evidence>
<dbReference type="PANTHER" id="PTHR42898">
    <property type="entry name" value="TROPINONE REDUCTASE"/>
    <property type="match status" value="1"/>
</dbReference>
<dbReference type="InterPro" id="IPR045000">
    <property type="entry name" value="TR"/>
</dbReference>
<dbReference type="Proteomes" id="UP001359559">
    <property type="component" value="Unassembled WGS sequence"/>
</dbReference>
<dbReference type="PANTHER" id="PTHR42898:SF79">
    <property type="entry name" value="NAD(P)-BINDING ROSSMANN-FOLD PROTEIN"/>
    <property type="match status" value="1"/>
</dbReference>
<dbReference type="PRINTS" id="PR00081">
    <property type="entry name" value="GDHRDH"/>
</dbReference>
<accession>A0AAN9KIZ0</accession>
<dbReference type="EMBL" id="JAYKXN010000001">
    <property type="protein sequence ID" value="KAK7317791.1"/>
    <property type="molecule type" value="Genomic_DNA"/>
</dbReference>
<dbReference type="Pfam" id="PF00106">
    <property type="entry name" value="adh_short"/>
    <property type="match status" value="1"/>
</dbReference>
<sequence length="169" mass="17822">MVPHLDLVVVTAAGDAEGLGFMEVDAMDDALVLIEVVGQSSNAVVTQLDDPAVETGEDPWALGVEGYKVIGSICDIASPLDREKLIATVFSEVNGKLNILVNKVGTNIDKQVLDFTGEELTFLFNTNVESAYHICQLAHPLLKASEAGNIIFISSIAGVVSLNVGSVPL</sequence>
<comment type="caution">
    <text evidence="4">The sequence shown here is derived from an EMBL/GenBank/DDBJ whole genome shotgun (WGS) entry which is preliminary data.</text>
</comment>
<organism evidence="4 5">
    <name type="scientific">Clitoria ternatea</name>
    <name type="common">Butterfly pea</name>
    <dbReference type="NCBI Taxonomy" id="43366"/>
    <lineage>
        <taxon>Eukaryota</taxon>
        <taxon>Viridiplantae</taxon>
        <taxon>Streptophyta</taxon>
        <taxon>Embryophyta</taxon>
        <taxon>Tracheophyta</taxon>
        <taxon>Spermatophyta</taxon>
        <taxon>Magnoliopsida</taxon>
        <taxon>eudicotyledons</taxon>
        <taxon>Gunneridae</taxon>
        <taxon>Pentapetalae</taxon>
        <taxon>rosids</taxon>
        <taxon>fabids</taxon>
        <taxon>Fabales</taxon>
        <taxon>Fabaceae</taxon>
        <taxon>Papilionoideae</taxon>
        <taxon>50 kb inversion clade</taxon>
        <taxon>NPAAA clade</taxon>
        <taxon>indigoferoid/millettioid clade</taxon>
        <taxon>Phaseoleae</taxon>
        <taxon>Clitoria</taxon>
    </lineage>
</organism>
<dbReference type="GO" id="GO:0016491">
    <property type="term" value="F:oxidoreductase activity"/>
    <property type="evidence" value="ECO:0007669"/>
    <property type="project" value="UniProtKB-KW"/>
</dbReference>
<keyword evidence="2" id="KW-0560">Oxidoreductase</keyword>
<evidence type="ECO:0000256" key="2">
    <source>
        <dbReference type="ARBA" id="ARBA00023002"/>
    </source>
</evidence>
<keyword evidence="5" id="KW-1185">Reference proteome</keyword>
<comment type="similarity">
    <text evidence="3">Belongs to the short-chain dehydrogenases/reductases (SDR) family. SDR65C subfamily.</text>
</comment>
<protein>
    <submittedName>
        <fullName evidence="4">Uncharacterized protein</fullName>
    </submittedName>
</protein>
<dbReference type="AlphaFoldDB" id="A0AAN9KIZ0"/>